<evidence type="ECO:0000313" key="3">
    <source>
        <dbReference type="Proteomes" id="UP000494165"/>
    </source>
</evidence>
<feature type="region of interest" description="Disordered" evidence="1">
    <location>
        <begin position="305"/>
        <end position="328"/>
    </location>
</feature>
<dbReference type="EMBL" id="CADEPI010000183">
    <property type="protein sequence ID" value="CAB3379265.1"/>
    <property type="molecule type" value="Genomic_DNA"/>
</dbReference>
<sequence length="459" mass="52017">MVLKIRNRDVATEEDSVNAALQSEGVQDMQDLSLEEKRQILQAIENSKEDNQQKDDFQEATKDIPDVSSTTIEKKSDANIIVQIDDSTDDLIIFNAEDGTDSSSGMNEILNSNTFEEKQAFPANDSRCILQMTNHYDPNMNVKQKRLMDINVLDHPTEDQVISFYEERLNQLREKRRNISLRRTWHFCKGSSHTREEHFNLVKKEMDALATMSAMQHLVDLRSDIVSCDNFHFQNNDTPIYKVLPYGIVPKEISYSQISSANKETATAKEENQDLNKSQPPTRSSLTKIAIKPRVVELDDKVEDQFKPGPSSRGNFSPIHDNDENVNTEKNSATGVACKETKTECDKSTDLVDCPLCTLYFSKSSIQEHFDLCEQSRNTELVDGCCPFCNIELPIESLREKHMTKCLSKHKSGKLTVPVFCGAKRQAAQGNEIISDSEESEQGEEPPVKRLFTTSAFNK</sequence>
<dbReference type="AlphaFoldDB" id="A0A8S1DMJ9"/>
<evidence type="ECO:0000313" key="2">
    <source>
        <dbReference type="EMBL" id="CAB3379265.1"/>
    </source>
</evidence>
<feature type="compositionally biased region" description="Acidic residues" evidence="1">
    <location>
        <begin position="435"/>
        <end position="444"/>
    </location>
</feature>
<name>A0A8S1DMJ9_9INSE</name>
<feature type="compositionally biased region" description="Polar residues" evidence="1">
    <location>
        <begin position="275"/>
        <end position="284"/>
    </location>
</feature>
<dbReference type="Proteomes" id="UP000494165">
    <property type="component" value="Unassembled WGS sequence"/>
</dbReference>
<feature type="region of interest" description="Disordered" evidence="1">
    <location>
        <begin position="264"/>
        <end position="284"/>
    </location>
</feature>
<comment type="caution">
    <text evidence="2">The sequence shown here is derived from an EMBL/GenBank/DDBJ whole genome shotgun (WGS) entry which is preliminary data.</text>
</comment>
<protein>
    <submittedName>
        <fullName evidence="2">Uncharacterized protein</fullName>
    </submittedName>
</protein>
<evidence type="ECO:0000256" key="1">
    <source>
        <dbReference type="SAM" id="MobiDB-lite"/>
    </source>
</evidence>
<accession>A0A8S1DMJ9</accession>
<keyword evidence="3" id="KW-1185">Reference proteome</keyword>
<feature type="region of interest" description="Disordered" evidence="1">
    <location>
        <begin position="431"/>
        <end position="459"/>
    </location>
</feature>
<organism evidence="2 3">
    <name type="scientific">Cloeon dipterum</name>
    <dbReference type="NCBI Taxonomy" id="197152"/>
    <lineage>
        <taxon>Eukaryota</taxon>
        <taxon>Metazoa</taxon>
        <taxon>Ecdysozoa</taxon>
        <taxon>Arthropoda</taxon>
        <taxon>Hexapoda</taxon>
        <taxon>Insecta</taxon>
        <taxon>Pterygota</taxon>
        <taxon>Palaeoptera</taxon>
        <taxon>Ephemeroptera</taxon>
        <taxon>Pisciforma</taxon>
        <taxon>Baetidae</taxon>
        <taxon>Cloeon</taxon>
    </lineage>
</organism>
<feature type="region of interest" description="Disordered" evidence="1">
    <location>
        <begin position="45"/>
        <end position="69"/>
    </location>
</feature>
<proteinExistence type="predicted"/>
<gene>
    <name evidence="2" type="ORF">CLODIP_2_CD07573</name>
</gene>
<feature type="compositionally biased region" description="Basic and acidic residues" evidence="1">
    <location>
        <begin position="46"/>
        <end position="65"/>
    </location>
</feature>
<reference evidence="2 3" key="1">
    <citation type="submission" date="2020-04" db="EMBL/GenBank/DDBJ databases">
        <authorList>
            <person name="Alioto T."/>
            <person name="Alioto T."/>
            <person name="Gomez Garrido J."/>
        </authorList>
    </citation>
    <scope>NUCLEOTIDE SEQUENCE [LARGE SCALE GENOMIC DNA]</scope>
</reference>